<feature type="region of interest" description="Disordered" evidence="1">
    <location>
        <begin position="395"/>
        <end position="415"/>
    </location>
</feature>
<feature type="compositionally biased region" description="Polar residues" evidence="1">
    <location>
        <begin position="567"/>
        <end position="576"/>
    </location>
</feature>
<accession>A0A388LAZ8</accession>
<dbReference type="Gramene" id="GBG79490">
    <property type="protein sequence ID" value="GBG79490"/>
    <property type="gene ID" value="CBR_g29636"/>
</dbReference>
<feature type="region of interest" description="Disordered" evidence="1">
    <location>
        <begin position="567"/>
        <end position="590"/>
    </location>
</feature>
<sequence>MTDLGLSWRERSVTGRGNLSPHEGALVRNRKSRRLDLNLTLWSGAPPRGIREARAAQACGSELSSAWTAGQSSVNNRKWLHQPLEETGSSRERGSSRAPLVSLDYGFPLQQRSYRREREILESKSSARASRVSPEAAALDCGVVNSYNDGQRNSLSDSLHDLGRWSSGSAERGGEGSFFSESRPPLLKRGCHWAGKGESCGFTPCSALNSSKEDSTSTREVTTLNPLLANDTFPNDSHPSARSDLALAEMACGGHSAAALEAAAAVGRQSAPPPVGVFRPPPLSYLNEPYGRVASSATRGVAANEMTSPEPYRCVCATAAAARPDADLAAMTIVPRGMMSPSSPASPSLPRADAPSALRNPFSTTCSDYSDYNYSSYRNPSSMDDLASLVCPWPLRSSPPPKSMAEQEDSGRASERRAMAIGHDKTTTVEEAWMEDQYNSGHKRKTLAIATTAAEDGIASAGSVLGLGRVCNGWNGENRSPTDLSSDNNRAGSPVLVPHGVWSVKEGLLGGGGGGGGGSPIIAQGEVGWLPLIDRLSAKGWRGGDEETAAAASRRGPLCPIWSQTQENSMRQQQYDPQAGTAGRPHEEQQGVDHYAHTSSLRAQIDGFAARTSQTELFTAAAAALTEGEISFGAWTEKSIDDLFEAVGTVPVSSGYGINNTEWHLEYPRKENAVEPPAEVIAAANASSLKLVKVL</sequence>
<evidence type="ECO:0000313" key="3">
    <source>
        <dbReference type="Proteomes" id="UP000265515"/>
    </source>
</evidence>
<dbReference type="EMBL" id="BFEA01000320">
    <property type="protein sequence ID" value="GBG79490.1"/>
    <property type="molecule type" value="Genomic_DNA"/>
</dbReference>
<name>A0A388LAZ8_CHABU</name>
<proteinExistence type="predicted"/>
<reference evidence="2 3" key="1">
    <citation type="journal article" date="2018" name="Cell">
        <title>The Chara Genome: Secondary Complexity and Implications for Plant Terrestrialization.</title>
        <authorList>
            <person name="Nishiyama T."/>
            <person name="Sakayama H."/>
            <person name="Vries J.D."/>
            <person name="Buschmann H."/>
            <person name="Saint-Marcoux D."/>
            <person name="Ullrich K.K."/>
            <person name="Haas F.B."/>
            <person name="Vanderstraeten L."/>
            <person name="Becker D."/>
            <person name="Lang D."/>
            <person name="Vosolsobe S."/>
            <person name="Rombauts S."/>
            <person name="Wilhelmsson P.K.I."/>
            <person name="Janitza P."/>
            <person name="Kern R."/>
            <person name="Heyl A."/>
            <person name="Rumpler F."/>
            <person name="Villalobos L.I.A.C."/>
            <person name="Clay J.M."/>
            <person name="Skokan R."/>
            <person name="Toyoda A."/>
            <person name="Suzuki Y."/>
            <person name="Kagoshima H."/>
            <person name="Schijlen E."/>
            <person name="Tajeshwar N."/>
            <person name="Catarino B."/>
            <person name="Hetherington A.J."/>
            <person name="Saltykova A."/>
            <person name="Bonnot C."/>
            <person name="Breuninger H."/>
            <person name="Symeonidi A."/>
            <person name="Radhakrishnan G.V."/>
            <person name="Van Nieuwerburgh F."/>
            <person name="Deforce D."/>
            <person name="Chang C."/>
            <person name="Karol K.G."/>
            <person name="Hedrich R."/>
            <person name="Ulvskov P."/>
            <person name="Glockner G."/>
            <person name="Delwiche C.F."/>
            <person name="Petrasek J."/>
            <person name="Van de Peer Y."/>
            <person name="Friml J."/>
            <person name="Beilby M."/>
            <person name="Dolan L."/>
            <person name="Kohara Y."/>
            <person name="Sugano S."/>
            <person name="Fujiyama A."/>
            <person name="Delaux P.-M."/>
            <person name="Quint M."/>
            <person name="TheiBen G."/>
            <person name="Hagemann M."/>
            <person name="Harholt J."/>
            <person name="Dunand C."/>
            <person name="Zachgo S."/>
            <person name="Langdale J."/>
            <person name="Maumus F."/>
            <person name="Straeten D.V.D."/>
            <person name="Gould S.B."/>
            <person name="Rensing S.A."/>
        </authorList>
    </citation>
    <scope>NUCLEOTIDE SEQUENCE [LARGE SCALE GENOMIC DNA]</scope>
    <source>
        <strain evidence="2 3">S276</strain>
    </source>
</reference>
<evidence type="ECO:0000256" key="1">
    <source>
        <dbReference type="SAM" id="MobiDB-lite"/>
    </source>
</evidence>
<dbReference type="AlphaFoldDB" id="A0A388LAZ8"/>
<dbReference type="Proteomes" id="UP000265515">
    <property type="component" value="Unassembled WGS sequence"/>
</dbReference>
<keyword evidence="3" id="KW-1185">Reference proteome</keyword>
<organism evidence="2 3">
    <name type="scientific">Chara braunii</name>
    <name type="common">Braun's stonewort</name>
    <dbReference type="NCBI Taxonomy" id="69332"/>
    <lineage>
        <taxon>Eukaryota</taxon>
        <taxon>Viridiplantae</taxon>
        <taxon>Streptophyta</taxon>
        <taxon>Charophyceae</taxon>
        <taxon>Charales</taxon>
        <taxon>Characeae</taxon>
        <taxon>Chara</taxon>
    </lineage>
</organism>
<gene>
    <name evidence="2" type="ORF">CBR_g29636</name>
</gene>
<evidence type="ECO:0000313" key="2">
    <source>
        <dbReference type="EMBL" id="GBG79490.1"/>
    </source>
</evidence>
<protein>
    <submittedName>
        <fullName evidence="2">Uncharacterized protein</fullName>
    </submittedName>
</protein>
<comment type="caution">
    <text evidence="2">The sequence shown here is derived from an EMBL/GenBank/DDBJ whole genome shotgun (WGS) entry which is preliminary data.</text>
</comment>